<evidence type="ECO:0000313" key="4">
    <source>
        <dbReference type="Proteomes" id="UP000230423"/>
    </source>
</evidence>
<feature type="region of interest" description="Disordered" evidence="1">
    <location>
        <begin position="137"/>
        <end position="161"/>
    </location>
</feature>
<dbReference type="PROSITE" id="PS50011">
    <property type="entry name" value="PROTEIN_KINASE_DOM"/>
    <property type="match status" value="1"/>
</dbReference>
<dbReference type="InterPro" id="IPR000719">
    <property type="entry name" value="Prot_kinase_dom"/>
</dbReference>
<dbReference type="GO" id="GO:0004714">
    <property type="term" value="F:transmembrane receptor protein tyrosine kinase activity"/>
    <property type="evidence" value="ECO:0007669"/>
    <property type="project" value="TreeGrafter"/>
</dbReference>
<dbReference type="PANTHER" id="PTHR24416">
    <property type="entry name" value="TYROSINE-PROTEIN KINASE RECEPTOR"/>
    <property type="match status" value="1"/>
</dbReference>
<gene>
    <name evidence="3" type="ORF">TELCIR_04820</name>
</gene>
<evidence type="ECO:0000259" key="2">
    <source>
        <dbReference type="PROSITE" id="PS50011"/>
    </source>
</evidence>
<dbReference type="Pfam" id="PF07714">
    <property type="entry name" value="PK_Tyr_Ser-Thr"/>
    <property type="match status" value="1"/>
</dbReference>
<dbReference type="SUPFAM" id="SSF56112">
    <property type="entry name" value="Protein kinase-like (PK-like)"/>
    <property type="match status" value="1"/>
</dbReference>
<dbReference type="InterPro" id="IPR011009">
    <property type="entry name" value="Kinase-like_dom_sf"/>
</dbReference>
<dbReference type="InterPro" id="IPR050122">
    <property type="entry name" value="RTK"/>
</dbReference>
<name>A0A2G9USU9_TELCI</name>
<dbReference type="EMBL" id="KZ345496">
    <property type="protein sequence ID" value="PIO73216.1"/>
    <property type="molecule type" value="Genomic_DNA"/>
</dbReference>
<dbReference type="PANTHER" id="PTHR24416:SF611">
    <property type="entry name" value="TYROSINE-PROTEIN KINASE TRANSMEMBRANE RECEPTOR ROR"/>
    <property type="match status" value="1"/>
</dbReference>
<accession>A0A2G9USU9</accession>
<dbReference type="Proteomes" id="UP000230423">
    <property type="component" value="Unassembled WGS sequence"/>
</dbReference>
<evidence type="ECO:0000256" key="1">
    <source>
        <dbReference type="SAM" id="MobiDB-lite"/>
    </source>
</evidence>
<dbReference type="Gene3D" id="1.10.510.10">
    <property type="entry name" value="Transferase(Phosphotransferase) domain 1"/>
    <property type="match status" value="1"/>
</dbReference>
<dbReference type="AlphaFoldDB" id="A0A2G9USU9"/>
<dbReference type="GO" id="GO:0005886">
    <property type="term" value="C:plasma membrane"/>
    <property type="evidence" value="ECO:0007669"/>
    <property type="project" value="TreeGrafter"/>
</dbReference>
<dbReference type="InterPro" id="IPR001245">
    <property type="entry name" value="Ser-Thr/Tyr_kinase_cat_dom"/>
</dbReference>
<feature type="domain" description="Protein kinase" evidence="2">
    <location>
        <begin position="1"/>
        <end position="161"/>
    </location>
</feature>
<protein>
    <recommendedName>
        <fullName evidence="2">Protein kinase domain-containing protein</fullName>
    </recommendedName>
</protein>
<dbReference type="GO" id="GO:0005524">
    <property type="term" value="F:ATP binding"/>
    <property type="evidence" value="ECO:0007669"/>
    <property type="project" value="InterPro"/>
</dbReference>
<organism evidence="3 4">
    <name type="scientific">Teladorsagia circumcincta</name>
    <name type="common">Brown stomach worm</name>
    <name type="synonym">Ostertagia circumcincta</name>
    <dbReference type="NCBI Taxonomy" id="45464"/>
    <lineage>
        <taxon>Eukaryota</taxon>
        <taxon>Metazoa</taxon>
        <taxon>Ecdysozoa</taxon>
        <taxon>Nematoda</taxon>
        <taxon>Chromadorea</taxon>
        <taxon>Rhabditida</taxon>
        <taxon>Rhabditina</taxon>
        <taxon>Rhabditomorpha</taxon>
        <taxon>Strongyloidea</taxon>
        <taxon>Trichostrongylidae</taxon>
        <taxon>Teladorsagia</taxon>
    </lineage>
</organism>
<dbReference type="GO" id="GO:0007169">
    <property type="term" value="P:cell surface receptor protein tyrosine kinase signaling pathway"/>
    <property type="evidence" value="ECO:0007669"/>
    <property type="project" value="TreeGrafter"/>
</dbReference>
<dbReference type="GO" id="GO:0043235">
    <property type="term" value="C:receptor complex"/>
    <property type="evidence" value="ECO:0007669"/>
    <property type="project" value="TreeGrafter"/>
</dbReference>
<dbReference type="OrthoDB" id="5862519at2759"/>
<sequence>MSVRSHHLADFETSKRFQISDFGLSKIAEELDTTKKKEEGSEPPIEHIPIRWMAPETLRRPQLWSAKSDVWSFGVLLYEMFNNGEKPWPDDEPKRIATHIRFVVIKRENACYAGRHTASDSAAYNEYMADESDSLRSIATSKTGEHASQKSTQQRANVCKA</sequence>
<feature type="compositionally biased region" description="Polar residues" evidence="1">
    <location>
        <begin position="149"/>
        <end position="161"/>
    </location>
</feature>
<evidence type="ECO:0000313" key="3">
    <source>
        <dbReference type="EMBL" id="PIO73216.1"/>
    </source>
</evidence>
<keyword evidence="4" id="KW-1185">Reference proteome</keyword>
<proteinExistence type="predicted"/>
<reference evidence="3 4" key="1">
    <citation type="submission" date="2015-09" db="EMBL/GenBank/DDBJ databases">
        <title>Draft genome of the parasitic nematode Teladorsagia circumcincta isolate WARC Sus (inbred).</title>
        <authorList>
            <person name="Mitreva M."/>
        </authorList>
    </citation>
    <scope>NUCLEOTIDE SEQUENCE [LARGE SCALE GENOMIC DNA]</scope>
    <source>
        <strain evidence="3 4">S</strain>
    </source>
</reference>